<reference evidence="2" key="1">
    <citation type="submission" date="2011-02" db="EMBL/GenBank/DDBJ databases">
        <authorList>
            <person name="Aslett M."/>
        </authorList>
    </citation>
    <scope>NUCLEOTIDE SEQUENCE</scope>
    <source>
        <strain evidence="2">Liverpool</strain>
    </source>
</reference>
<feature type="region of interest" description="Disordered" evidence="1">
    <location>
        <begin position="1562"/>
        <end position="1583"/>
    </location>
</feature>
<feature type="compositionally biased region" description="Basic and acidic residues" evidence="1">
    <location>
        <begin position="501"/>
        <end position="513"/>
    </location>
</feature>
<feature type="compositionally biased region" description="Polar residues" evidence="1">
    <location>
        <begin position="1420"/>
        <end position="1430"/>
    </location>
</feature>
<dbReference type="Proteomes" id="UP000007494">
    <property type="component" value="Chromosome VIII"/>
</dbReference>
<reference evidence="4" key="3">
    <citation type="journal article" date="2012" name="PLoS Pathog.">
        <title>Comparative genomics of the apicomplexan parasites Toxoplasma gondii and Neospora caninum: Coccidia differing in host range and transmission strategy.</title>
        <authorList>
            <person name="Reid A.J."/>
            <person name="Vermont S.J."/>
            <person name="Cotton J.A."/>
            <person name="Harris D."/>
            <person name="Hill-Cawthorne G.A."/>
            <person name="Konen-Waisman S."/>
            <person name="Latham S.M."/>
            <person name="Mourier T."/>
            <person name="Norton R."/>
            <person name="Quail M.A."/>
            <person name="Sanders M."/>
            <person name="Shanmugam D."/>
            <person name="Sohal A."/>
            <person name="Wasmuth J.D."/>
            <person name="Brunk B."/>
            <person name="Grigg M.E."/>
            <person name="Howard J.C."/>
            <person name="Parkinson J."/>
            <person name="Roos D.S."/>
            <person name="Trees A.J."/>
            <person name="Berriman M."/>
            <person name="Pain A."/>
            <person name="Wastling J.M."/>
        </authorList>
    </citation>
    <scope>NUCLEOTIDE SEQUENCE [LARGE SCALE GENOMIC DNA]</scope>
    <source>
        <strain evidence="4">Liverpool</strain>
    </source>
</reference>
<reference evidence="3" key="4">
    <citation type="journal article" date="2015" name="PLoS ONE">
        <title>Comprehensive Evaluation of Toxoplasma gondii VEG and Neospora caninum LIV Genomes with Tachyzoite Stage Transcriptome and Proteome Defines Novel Transcript Features.</title>
        <authorList>
            <person name="Ramaprasad A."/>
            <person name="Mourier T."/>
            <person name="Naeem R."/>
            <person name="Malas T.B."/>
            <person name="Moussa E."/>
            <person name="Panigrahi A."/>
            <person name="Vermont S.J."/>
            <person name="Otto T.D."/>
            <person name="Wastling J."/>
            <person name="Pain A."/>
        </authorList>
    </citation>
    <scope>NUCLEOTIDE SEQUENCE</scope>
    <source>
        <strain evidence="3">Liverpool</strain>
    </source>
</reference>
<feature type="region of interest" description="Disordered" evidence="1">
    <location>
        <begin position="171"/>
        <end position="516"/>
    </location>
</feature>
<gene>
    <name evidence="3" type="ORF">BN1204_031320</name>
    <name evidence="2" type="ORF">NCLIV_031320</name>
</gene>
<feature type="compositionally biased region" description="Polar residues" evidence="1">
    <location>
        <begin position="44"/>
        <end position="63"/>
    </location>
</feature>
<feature type="compositionally biased region" description="Low complexity" evidence="1">
    <location>
        <begin position="1259"/>
        <end position="1285"/>
    </location>
</feature>
<feature type="compositionally biased region" description="Polar residues" evidence="1">
    <location>
        <begin position="963"/>
        <end position="973"/>
    </location>
</feature>
<feature type="compositionally biased region" description="Polar residues" evidence="1">
    <location>
        <begin position="1193"/>
        <end position="1204"/>
    </location>
</feature>
<proteinExistence type="predicted"/>
<feature type="compositionally biased region" description="Polar residues" evidence="1">
    <location>
        <begin position="178"/>
        <end position="187"/>
    </location>
</feature>
<dbReference type="EMBL" id="FR823390">
    <property type="protein sequence ID" value="CBZ53345.1"/>
    <property type="molecule type" value="Genomic_DNA"/>
</dbReference>
<feature type="compositionally biased region" description="Basic and acidic residues" evidence="1">
    <location>
        <begin position="426"/>
        <end position="442"/>
    </location>
</feature>
<evidence type="ECO:0000256" key="1">
    <source>
        <dbReference type="SAM" id="MobiDB-lite"/>
    </source>
</evidence>
<dbReference type="OrthoDB" id="333197at2759"/>
<dbReference type="RefSeq" id="XP_003883377.1">
    <property type="nucleotide sequence ID" value="XM_003883328.1"/>
</dbReference>
<dbReference type="EMBL" id="LN714483">
    <property type="protein sequence ID" value="CEL67330.1"/>
    <property type="molecule type" value="Genomic_DNA"/>
</dbReference>
<feature type="region of interest" description="Disordered" evidence="1">
    <location>
        <begin position="952"/>
        <end position="1051"/>
    </location>
</feature>
<dbReference type="VEuPathDB" id="ToxoDB:NCLIV_031320"/>
<feature type="region of interest" description="Disordered" evidence="1">
    <location>
        <begin position="650"/>
        <end position="682"/>
    </location>
</feature>
<feature type="compositionally biased region" description="Polar residues" evidence="1">
    <location>
        <begin position="824"/>
        <end position="835"/>
    </location>
</feature>
<feature type="region of interest" description="Disordered" evidence="1">
    <location>
        <begin position="579"/>
        <end position="598"/>
    </location>
</feature>
<feature type="region of interest" description="Disordered" evidence="1">
    <location>
        <begin position="1134"/>
        <end position="1287"/>
    </location>
</feature>
<name>F0VHY4_NEOCL</name>
<feature type="compositionally biased region" description="Low complexity" evidence="1">
    <location>
        <begin position="1329"/>
        <end position="1338"/>
    </location>
</feature>
<feature type="region of interest" description="Disordered" evidence="1">
    <location>
        <begin position="708"/>
        <end position="890"/>
    </location>
</feature>
<accession>F0VHY4</accession>
<feature type="compositionally biased region" description="Low complexity" evidence="1">
    <location>
        <begin position="455"/>
        <end position="478"/>
    </location>
</feature>
<feature type="compositionally biased region" description="Basic and acidic residues" evidence="1">
    <location>
        <begin position="396"/>
        <end position="411"/>
    </location>
</feature>
<organism evidence="2 4">
    <name type="scientific">Neospora caninum (strain Liverpool)</name>
    <dbReference type="NCBI Taxonomy" id="572307"/>
    <lineage>
        <taxon>Eukaryota</taxon>
        <taxon>Sar</taxon>
        <taxon>Alveolata</taxon>
        <taxon>Apicomplexa</taxon>
        <taxon>Conoidasida</taxon>
        <taxon>Coccidia</taxon>
        <taxon>Eucoccidiorida</taxon>
        <taxon>Eimeriorina</taxon>
        <taxon>Sarcocystidae</taxon>
        <taxon>Neospora</taxon>
    </lineage>
</organism>
<feature type="compositionally biased region" description="Low complexity" evidence="1">
    <location>
        <begin position="1352"/>
        <end position="1409"/>
    </location>
</feature>
<dbReference type="OMA" id="HAYEYNA"/>
<dbReference type="InParanoid" id="F0VHY4"/>
<feature type="compositionally biased region" description="Basic and acidic residues" evidence="1">
    <location>
        <begin position="190"/>
        <end position="202"/>
    </location>
</feature>
<evidence type="ECO:0000313" key="2">
    <source>
        <dbReference type="EMBL" id="CBZ53345.1"/>
    </source>
</evidence>
<feature type="compositionally biased region" description="Low complexity" evidence="1">
    <location>
        <begin position="26"/>
        <end position="36"/>
    </location>
</feature>
<feature type="region of interest" description="Disordered" evidence="1">
    <location>
        <begin position="1453"/>
        <end position="1482"/>
    </location>
</feature>
<feature type="compositionally biased region" description="Basic and acidic residues" evidence="1">
    <location>
        <begin position="786"/>
        <end position="796"/>
    </location>
</feature>
<feature type="compositionally biased region" description="Low complexity" evidence="1">
    <location>
        <begin position="1169"/>
        <end position="1186"/>
    </location>
</feature>
<feature type="compositionally biased region" description="Polar residues" evidence="1">
    <location>
        <begin position="980"/>
        <end position="1009"/>
    </location>
</feature>
<evidence type="ECO:0000313" key="3">
    <source>
        <dbReference type="EMBL" id="CEL67330.1"/>
    </source>
</evidence>
<sequence length="1583" mass="158983">MTASAAPDRMQGVQRAGKSRFRQTNASGSASSSSASRGVHSAPNGKSGSAQTHAQSTNRNSAFGSGHGHEAGPALSAHQQRLQQNALLSGRHHLTVGADENSITDLSPRSQKWIEDVHPLLEFFNYSKRDVYALVQRAEYDQDRVQQAVAEIVEEKKGHEQGSWEVVLTKQQKHQLRAAQTETQTPTGRGEGRNRRGAERSGRNANGNASRYRGASGTAGTNLASDSGADARAGRRTEGRASASPGQRRRRDSRAEAGGARRGGAGAPNASGKFSTDRRRGRGDQAAATSPGVERDWEVEALESQWGAGPDGLVPPKTSVRSGESEGTSAGSPVARQSVPAAQGKDEAAASSSSEARTAAAPAPSTRSWAARLVQKKEPAATEAKAASPQGPAHLGDVEGTRGSDSRKREPSPIAAPETKSPRATPVRDRSPQPAKDAKREALPIPSAHVETSEAEATAQSAQAGEASPVATPAATPVLRVSPAPEEPTSEKAGEQSRSPRAGDEPAKREDVASRGVGAVASSPVVIMPQNRHAAGAGGVFLSDGALASSSTRVQSPGAIGRGPHGGMVVVGGARPVMSPQSPRAGQVRAGAETSPLGYGGRGEAFEAGRAAGQDALTSRDGGASVEENLLTFGTVELRFCTANRSVAASVSSAEKPKAGGAAFTQEPSPKLAYPAEEPGSGAPSLLASSAAGGALLPASLRADGLGAPAASAEANPAGQAAEPSEGAAGARPAGVASPRQQSPFPSASGSREQASTFPSVSSRFGPSGGAPLEAQGMHAPGAGTRDSERSQRQNEEALPSGGARANEPVAAGHSSFARGQGASFASQHNQSQGAFQGGRGSSSYAMGGAQSHPPSSSRGNYQMGPDESGPEAGRGASADAQHSHRNLSGVQPAHQPLLVSGDNAEFQSSHGASDAGALDAYYHYVGGRDFVGGSAKLEGTASLAAGAGAAGASSASGRYHQSGEQAQGSSSLEGEGASQMPSFSSPSNLYPNASLFANSAPSGPSETSAPGAPHQAVGSGRDARGSAGERRKKQSSYHLSAQNSQHASGFYGSGAGNAGLHGQTASWSGSAHPHGGAGLGGLGSGLGGSGVNAQNAMGSSGFNDLIGNAGSGSHSLNRNHAYEYNAVGNLPAGSSLATAKPPPPPPPAASASGSLSETNRLLGLGQPGNANSQSGNASGFSSYSSHVHQRESGQSSNARSYGQHSGAKGSALHMGTSSGATAASSSSHAAHSEAAGSSHASSSAFTPPPGLAPAVSATAQSTGGSQQPSASSPPTGSNSGPPSSYTYQGYHHTGMAYPHYNNMYYNHHGNMMPHHFGVMAGHHAATSNTSASSAMGNPTSGNVSSDAVPYSASSQPSGSASSLSSSSLNATSNALDLETSNASESHGSGPSSSGFAQQHFHGSEAGAGAFSGGGYGHAQSSNKTLGSAPSSNTSGSYMSYYNGSSSGFSSSLARNAQSNYGQNQQGGSSNSGGFNSRNNENANLGVLASSNQSGGGYGKNSGGYGSKQYHGHSSYYPRGNASSEQAAQAAAAAGYYGGYSYGQYAHPPGLGNTFYQSNFANQSGSSQGRPNYGGYGNANMWS</sequence>
<feature type="compositionally biased region" description="Polar residues" evidence="1">
    <location>
        <begin position="319"/>
        <end position="331"/>
    </location>
</feature>
<feature type="region of interest" description="Disordered" evidence="1">
    <location>
        <begin position="1"/>
        <end position="75"/>
    </location>
</feature>
<feature type="compositionally biased region" description="Low complexity" evidence="1">
    <location>
        <begin position="1216"/>
        <end position="1245"/>
    </location>
</feature>
<dbReference type="GeneID" id="13443784"/>
<feature type="compositionally biased region" description="Low complexity" evidence="1">
    <location>
        <begin position="349"/>
        <end position="371"/>
    </location>
</feature>
<protein>
    <submittedName>
        <fullName evidence="2">Uncharacterized protein</fullName>
    </submittedName>
</protein>
<keyword evidence="4" id="KW-1185">Reference proteome</keyword>
<feature type="compositionally biased region" description="Polar residues" evidence="1">
    <location>
        <begin position="739"/>
        <end position="765"/>
    </location>
</feature>
<feature type="compositionally biased region" description="Low complexity" evidence="1">
    <location>
        <begin position="708"/>
        <end position="724"/>
    </location>
</feature>
<reference evidence="2" key="2">
    <citation type="submission" date="2011-03" db="EMBL/GenBank/DDBJ databases">
        <title>Comparative genomics and transcriptomics of Neospora caninum and Toxoplasma gondii.</title>
        <authorList>
            <person name="Reid A.J."/>
            <person name="Sohal A."/>
            <person name="Harris D."/>
            <person name="Quail M."/>
            <person name="Sanders M."/>
            <person name="Berriman M."/>
            <person name="Wastling J.M."/>
            <person name="Pain A."/>
        </authorList>
    </citation>
    <scope>NUCLEOTIDE SEQUENCE</scope>
    <source>
        <strain evidence="2">Liverpool</strain>
    </source>
</reference>
<evidence type="ECO:0000313" key="4">
    <source>
        <dbReference type="Proteomes" id="UP000007494"/>
    </source>
</evidence>
<dbReference type="eggNOG" id="ENOG502SBS2">
    <property type="taxonomic scope" value="Eukaryota"/>
</dbReference>
<feature type="compositionally biased region" description="Polar residues" evidence="1">
    <location>
        <begin position="1037"/>
        <end position="1048"/>
    </location>
</feature>
<feature type="region of interest" description="Disordered" evidence="1">
    <location>
        <begin position="1329"/>
        <end position="1433"/>
    </location>
</feature>